<accession>A0A1I0FM22</accession>
<sequence length="81" mass="9726">MSDLLKIPYVGKATEASLKLIGYDTLESLQDADPELMYEKECEIRKQKIDRCQLYMYRMIVYYANTSNPDSSKLKWWYWKD</sequence>
<keyword evidence="2" id="KW-1185">Reference proteome</keyword>
<dbReference type="InterPro" id="IPR021725">
    <property type="entry name" value="Cdd1"/>
</dbReference>
<gene>
    <name evidence="1" type="ORF">SAMN04489758_12017</name>
</gene>
<proteinExistence type="predicted"/>
<reference evidence="2" key="1">
    <citation type="submission" date="2016-10" db="EMBL/GenBank/DDBJ databases">
        <authorList>
            <person name="Varghese N."/>
            <person name="Submissions S."/>
        </authorList>
    </citation>
    <scope>NUCLEOTIDE SEQUENCE [LARGE SCALE GENOMIC DNA]</scope>
    <source>
        <strain evidence="2">DSM 1551</strain>
    </source>
</reference>
<dbReference type="GeneID" id="78288654"/>
<dbReference type="RefSeq" id="WP_092354361.1">
    <property type="nucleotide sequence ID" value="NZ_CANSQN010000025.1"/>
</dbReference>
<dbReference type="EMBL" id="FOIN01000020">
    <property type="protein sequence ID" value="SET58604.1"/>
    <property type="molecule type" value="Genomic_DNA"/>
</dbReference>
<evidence type="ECO:0000313" key="2">
    <source>
        <dbReference type="Proteomes" id="UP000198558"/>
    </source>
</evidence>
<dbReference type="AlphaFoldDB" id="A0A1I0FM22"/>
<name>A0A1I0FM22_9FIRM</name>
<protein>
    <submittedName>
        <fullName evidence="1">Pathogenicity locus</fullName>
    </submittedName>
</protein>
<evidence type="ECO:0000313" key="1">
    <source>
        <dbReference type="EMBL" id="SET58604.1"/>
    </source>
</evidence>
<dbReference type="Proteomes" id="UP000198558">
    <property type="component" value="Unassembled WGS sequence"/>
</dbReference>
<organism evidence="1 2">
    <name type="scientific">Thomasclavelia cocleata</name>
    <dbReference type="NCBI Taxonomy" id="69824"/>
    <lineage>
        <taxon>Bacteria</taxon>
        <taxon>Bacillati</taxon>
        <taxon>Bacillota</taxon>
        <taxon>Erysipelotrichia</taxon>
        <taxon>Erysipelotrichales</taxon>
        <taxon>Coprobacillaceae</taxon>
        <taxon>Thomasclavelia</taxon>
    </lineage>
</organism>
<dbReference type="OrthoDB" id="9790407at2"/>
<dbReference type="Pfam" id="PF11731">
    <property type="entry name" value="Cdd1"/>
    <property type="match status" value="1"/>
</dbReference>